<comment type="caution">
    <text evidence="2">The sequence shown here is derived from an EMBL/GenBank/DDBJ whole genome shotgun (WGS) entry which is preliminary data.</text>
</comment>
<dbReference type="Proteomes" id="UP000029964">
    <property type="component" value="Unassembled WGS sequence"/>
</dbReference>
<dbReference type="AlphaFoldDB" id="A0A086TDI7"/>
<feature type="compositionally biased region" description="Polar residues" evidence="1">
    <location>
        <begin position="135"/>
        <end position="147"/>
    </location>
</feature>
<feature type="region of interest" description="Disordered" evidence="1">
    <location>
        <begin position="1"/>
        <end position="319"/>
    </location>
</feature>
<organism evidence="2 3">
    <name type="scientific">Hapsidospora chrysogenum (strain ATCC 11550 / CBS 779.69 / DSM 880 / IAM 14645 / JCM 23072 / IMI 49137)</name>
    <name type="common">Acremonium chrysogenum</name>
    <dbReference type="NCBI Taxonomy" id="857340"/>
    <lineage>
        <taxon>Eukaryota</taxon>
        <taxon>Fungi</taxon>
        <taxon>Dikarya</taxon>
        <taxon>Ascomycota</taxon>
        <taxon>Pezizomycotina</taxon>
        <taxon>Sordariomycetes</taxon>
        <taxon>Hypocreomycetidae</taxon>
        <taxon>Hypocreales</taxon>
        <taxon>Bionectriaceae</taxon>
        <taxon>Hapsidospora</taxon>
    </lineage>
</organism>
<sequence>MDGSSQYVTDTSQRPSPEIRETIERSSPPTNASRQKSKTPRAYCDEGSLFVSDSSYSPSPGLESSPERPDTPSTASFVPTPSDTAPRRSESSLFVPDGSYNPSFGSRESTARLDTPAKTSGPKDSTPNVDRHETPTSMPDGSHSPSPGLQEHGGRLDTPANASRSTPDISRLTLQEQSPSMVSGQTMEMNVTDWNRAPPVSGNKTMPGSNNSGEGGRGQDYRTGNTAVQETDSEATEDNMQLDAAFLEHQHDADGDIPMTSDVDGQEDDGRAQIASPPESPEPERPARYHRIEELRRSPAPTRPCKRKRAEMDDAGHHVRLEMPLRQDFERTTPGSCLRYEMFEWDLPSPPLSPGDPSIPKHAPYPNLPDPLDDDPRHWKEMYEELQGGQDVRTPVKKAELKKAPVKKAPGNKAPRKENSRKRTSQKAQREDVETDDTDDQDFMEARNPPTLQGLPCEVRERIFSHLLVHDEPIHVHGGWTKVYKNKTRTTHQTQRARSNRLFRETVGPTLHPAILRVCKTFFWEGIRVLYGGNRFLYRLRDKTPETAPPPVDVEWLAQDDGSTAAEDSEFDGQDDADSDSDYDDERPARRALPTRRTVRGAKAQAATGGGDVHFAKYYPLFRYIIVEAEHNRYGEDTMKLMADAIQIFNHPPKAKKDGLPIWPGRRPLKTNIRTLTIRIHPMVHGLFKEGEVTYTFVPFFAKDSPVMAAMHELLPRFIRIEVDSRYLDKSQKAARMCANLGPMRIHKGIMRGDKDPWRGDEAMLDERQRMADRCRRAMLNLEHEVELCCRRFSRGHMPDSTLADPFDEDEDDGFEGEF</sequence>
<keyword evidence="3" id="KW-1185">Reference proteome</keyword>
<feature type="compositionally biased region" description="Low complexity" evidence="1">
    <location>
        <begin position="48"/>
        <end position="64"/>
    </location>
</feature>
<feature type="compositionally biased region" description="Polar residues" evidence="1">
    <location>
        <begin position="160"/>
        <end position="193"/>
    </location>
</feature>
<proteinExistence type="predicted"/>
<evidence type="ECO:0000313" key="3">
    <source>
        <dbReference type="Proteomes" id="UP000029964"/>
    </source>
</evidence>
<name>A0A086TDI7_HAPC1</name>
<feature type="compositionally biased region" description="Basic and acidic residues" evidence="1">
    <location>
        <begin position="282"/>
        <end position="297"/>
    </location>
</feature>
<dbReference type="STRING" id="857340.A0A086TDI7"/>
<protein>
    <submittedName>
        <fullName evidence="2">Uncharacterized protein</fullName>
    </submittedName>
</protein>
<evidence type="ECO:0000313" key="2">
    <source>
        <dbReference type="EMBL" id="KFH47419.1"/>
    </source>
</evidence>
<reference evidence="3" key="1">
    <citation type="journal article" date="2014" name="Genome Announc.">
        <title>Genome sequence and annotation of Acremonium chrysogenum, producer of the beta-lactam antibiotic cephalosporin C.</title>
        <authorList>
            <person name="Terfehr D."/>
            <person name="Dahlmann T.A."/>
            <person name="Specht T."/>
            <person name="Zadra I."/>
            <person name="Kuernsteiner H."/>
            <person name="Kueck U."/>
        </authorList>
    </citation>
    <scope>NUCLEOTIDE SEQUENCE [LARGE SCALE GENOMIC DNA]</scope>
    <source>
        <strain evidence="3">ATCC 11550 / CBS 779.69 / DSM 880 / IAM 14645 / JCM 23072 / IMI 49137</strain>
    </source>
</reference>
<feature type="compositionally biased region" description="Acidic residues" evidence="1">
    <location>
        <begin position="567"/>
        <end position="585"/>
    </location>
</feature>
<feature type="region of interest" description="Disordered" evidence="1">
    <location>
        <begin position="346"/>
        <end position="452"/>
    </location>
</feature>
<dbReference type="EMBL" id="JPKY01000010">
    <property type="protein sequence ID" value="KFH47419.1"/>
    <property type="molecule type" value="Genomic_DNA"/>
</dbReference>
<feature type="compositionally biased region" description="Polar residues" evidence="1">
    <location>
        <begin position="71"/>
        <end position="83"/>
    </location>
</feature>
<gene>
    <name evidence="2" type="ORF">ACRE_017290</name>
</gene>
<feature type="compositionally biased region" description="Polar residues" evidence="1">
    <location>
        <begin position="202"/>
        <end position="212"/>
    </location>
</feature>
<feature type="compositionally biased region" description="Polar residues" evidence="1">
    <location>
        <begin position="25"/>
        <end position="34"/>
    </location>
</feature>
<evidence type="ECO:0000256" key="1">
    <source>
        <dbReference type="SAM" id="MobiDB-lite"/>
    </source>
</evidence>
<accession>A0A086TDI7</accession>
<feature type="compositionally biased region" description="Acidic residues" evidence="1">
    <location>
        <begin position="433"/>
        <end position="443"/>
    </location>
</feature>
<dbReference type="OrthoDB" id="5413827at2759"/>
<feature type="compositionally biased region" description="Basic and acidic residues" evidence="1">
    <location>
        <begin position="310"/>
        <end position="319"/>
    </location>
</feature>
<feature type="compositionally biased region" description="Basic and acidic residues" evidence="1">
    <location>
        <begin position="374"/>
        <end position="383"/>
    </location>
</feature>
<feature type="compositionally biased region" description="Polar residues" evidence="1">
    <location>
        <begin position="1"/>
        <end position="15"/>
    </location>
</feature>
<dbReference type="HOGENOM" id="CLU_345109_0_0_1"/>
<feature type="region of interest" description="Disordered" evidence="1">
    <location>
        <begin position="563"/>
        <end position="603"/>
    </location>
</feature>